<protein>
    <submittedName>
        <fullName evidence="2">YbaB/EbfC family nucleoid-associated protein</fullName>
    </submittedName>
</protein>
<keyword evidence="3" id="KW-1185">Reference proteome</keyword>
<gene>
    <name evidence="2" type="ORF">PU630_00335</name>
</gene>
<dbReference type="Gene3D" id="3.30.1310.10">
    <property type="entry name" value="Nucleoid-associated protein YbaB-like domain"/>
    <property type="match status" value="1"/>
</dbReference>
<accession>A0ABY8C1B3</accession>
<evidence type="ECO:0000313" key="3">
    <source>
        <dbReference type="Proteomes" id="UP001214553"/>
    </source>
</evidence>
<dbReference type="RefSeq" id="WP_275278369.1">
    <property type="nucleotide sequence ID" value="NZ_CP119108.1"/>
</dbReference>
<organism evidence="2 3">
    <name type="scientific">Microbacterium horticulturae</name>
    <dbReference type="NCBI Taxonomy" id="3028316"/>
    <lineage>
        <taxon>Bacteria</taxon>
        <taxon>Bacillati</taxon>
        <taxon>Actinomycetota</taxon>
        <taxon>Actinomycetes</taxon>
        <taxon>Micrococcales</taxon>
        <taxon>Microbacteriaceae</taxon>
        <taxon>Microbacterium</taxon>
    </lineage>
</organism>
<dbReference type="InterPro" id="IPR004401">
    <property type="entry name" value="YbaB/EbfC"/>
</dbReference>
<dbReference type="Proteomes" id="UP001214553">
    <property type="component" value="Chromosome"/>
</dbReference>
<dbReference type="Pfam" id="PF02575">
    <property type="entry name" value="YbaB_DNA_bd"/>
    <property type="match status" value="1"/>
</dbReference>
<evidence type="ECO:0000256" key="1">
    <source>
        <dbReference type="SAM" id="Coils"/>
    </source>
</evidence>
<name>A0ABY8C1B3_9MICO</name>
<evidence type="ECO:0000313" key="2">
    <source>
        <dbReference type="EMBL" id="WEG09045.1"/>
    </source>
</evidence>
<sequence length="120" mass="13036">MFDDADAAIAKVQDDVRRAQQRAERMGELQQATSAARGTAISSGRELAVQVDHSGWLTELRLTDAAMRRGPAGVARLILDTARLARRDLEQKLLAAASTILGEDDPALDGLRAQLERADR</sequence>
<keyword evidence="1" id="KW-0175">Coiled coil</keyword>
<feature type="coiled-coil region" evidence="1">
    <location>
        <begin position="2"/>
        <end position="29"/>
    </location>
</feature>
<dbReference type="EMBL" id="CP119108">
    <property type="protein sequence ID" value="WEG09045.1"/>
    <property type="molecule type" value="Genomic_DNA"/>
</dbReference>
<proteinExistence type="predicted"/>
<dbReference type="InterPro" id="IPR036894">
    <property type="entry name" value="YbaB-like_sf"/>
</dbReference>
<reference evidence="2 3" key="1">
    <citation type="submission" date="2023-03" db="EMBL/GenBank/DDBJ databases">
        <title>Genome sequence of Microbacterium sp. KACC 23027.</title>
        <authorList>
            <person name="Kim S."/>
            <person name="Heo J."/>
            <person name="Kwon S.-W."/>
        </authorList>
    </citation>
    <scope>NUCLEOTIDE SEQUENCE [LARGE SCALE GENOMIC DNA]</scope>
    <source>
        <strain evidence="2 3">KACC 23027</strain>
    </source>
</reference>